<sequence length="168" mass="20152">MEYKVFDLKINKEMVKELNNANKIEIYLFQATKNKVYQDTYSCTEVYLKVGKSQFFRIEGIAENYGSYYDEVFSIILQRGWFKFDGYEEMEDSTNLYLYDVFMKNDAACIEVKSSSETFENKYKVEADQGLLFRRKNQSIFIGLDDFPFNIIVTKDKEYIKELEKWWD</sequence>
<gene>
    <name evidence="1" type="ORF">H2C83_02525</name>
</gene>
<protein>
    <submittedName>
        <fullName evidence="1">Uncharacterized protein</fullName>
    </submittedName>
</protein>
<keyword evidence="2" id="KW-1185">Reference proteome</keyword>
<reference evidence="1 2" key="1">
    <citation type="submission" date="2020-07" db="EMBL/GenBank/DDBJ databases">
        <title>Thermoactinomyces phylogeny.</title>
        <authorList>
            <person name="Dunlap C."/>
        </authorList>
    </citation>
    <scope>NUCLEOTIDE SEQUENCE [LARGE SCALE GENOMIC DNA]</scope>
    <source>
        <strain evidence="1 2">AMNI-1</strain>
    </source>
</reference>
<evidence type="ECO:0000313" key="2">
    <source>
        <dbReference type="Proteomes" id="UP000538292"/>
    </source>
</evidence>
<accession>A0A7W2APR6</accession>
<comment type="caution">
    <text evidence="1">The sequence shown here is derived from an EMBL/GenBank/DDBJ whole genome shotgun (WGS) entry which is preliminary data.</text>
</comment>
<dbReference type="RefSeq" id="WP_181737455.1">
    <property type="nucleotide sequence ID" value="NZ_JACEOL010000006.1"/>
</dbReference>
<dbReference type="AlphaFoldDB" id="A0A7W2APR6"/>
<proteinExistence type="predicted"/>
<dbReference type="EMBL" id="JACEOL010000006">
    <property type="protein sequence ID" value="MBA4601219.1"/>
    <property type="molecule type" value="Genomic_DNA"/>
</dbReference>
<name>A0A7W2APR6_9BACL</name>
<organism evidence="1 2">
    <name type="scientific">Thermoactinomyces mirandus</name>
    <dbReference type="NCBI Taxonomy" id="2756294"/>
    <lineage>
        <taxon>Bacteria</taxon>
        <taxon>Bacillati</taxon>
        <taxon>Bacillota</taxon>
        <taxon>Bacilli</taxon>
        <taxon>Bacillales</taxon>
        <taxon>Thermoactinomycetaceae</taxon>
        <taxon>Thermoactinomyces</taxon>
    </lineage>
</organism>
<dbReference type="Proteomes" id="UP000538292">
    <property type="component" value="Unassembled WGS sequence"/>
</dbReference>
<evidence type="ECO:0000313" key="1">
    <source>
        <dbReference type="EMBL" id="MBA4601219.1"/>
    </source>
</evidence>